<dbReference type="AlphaFoldDB" id="A0A9Q1LZW3"/>
<dbReference type="Proteomes" id="UP001152561">
    <property type="component" value="Unassembled WGS sequence"/>
</dbReference>
<evidence type="ECO:0000259" key="3">
    <source>
        <dbReference type="PROSITE" id="PS50404"/>
    </source>
</evidence>
<feature type="domain" description="GST N-terminal" evidence="3">
    <location>
        <begin position="12"/>
        <end position="83"/>
    </location>
</feature>
<dbReference type="GO" id="GO:0005737">
    <property type="term" value="C:cytoplasm"/>
    <property type="evidence" value="ECO:0007669"/>
    <property type="project" value="TreeGrafter"/>
</dbReference>
<dbReference type="PANTHER" id="PTHR43900">
    <property type="entry name" value="GLUTATHIONE S-TRANSFERASE RHO"/>
    <property type="match status" value="1"/>
</dbReference>
<gene>
    <name evidence="4" type="ORF">K7X08_011026</name>
</gene>
<evidence type="ECO:0000256" key="1">
    <source>
        <dbReference type="ARBA" id="ARBA00012452"/>
    </source>
</evidence>
<sequence length="135" mass="15473">MQQVKLIYPEIMAIKVHGNPMSTATMRVAAYLIEKDLDFDSLSNSRKSVSLPREKRSFEDGDLKHFESRAITQYIVHVYSSNGYQLVLQDPKKMAIMSVWMEVEGQRFESPPSKLTWELCIKPMIGMSTDDAIVK</sequence>
<protein>
    <recommendedName>
        <fullName evidence="1">glutathione transferase</fullName>
        <ecNumber evidence="1">2.5.1.18</ecNumber>
    </recommendedName>
</protein>
<dbReference type="Gene3D" id="1.20.1050.10">
    <property type="match status" value="1"/>
</dbReference>
<dbReference type="InterPro" id="IPR004045">
    <property type="entry name" value="Glutathione_S-Trfase_N"/>
</dbReference>
<name>A0A9Q1LZW3_9SOLA</name>
<reference evidence="5" key="1">
    <citation type="journal article" date="2023" name="Proc. Natl. Acad. Sci. U.S.A.">
        <title>Genomic and structural basis for evolution of tropane alkaloid biosynthesis.</title>
        <authorList>
            <person name="Wanga Y.-J."/>
            <person name="Taina T."/>
            <person name="Yua J.-Y."/>
            <person name="Lia J."/>
            <person name="Xua B."/>
            <person name="Chenc J."/>
            <person name="D'Auriad J.C."/>
            <person name="Huanga J.-P."/>
            <person name="Huanga S.-X."/>
        </authorList>
    </citation>
    <scope>NUCLEOTIDE SEQUENCE [LARGE SCALE GENOMIC DNA]</scope>
    <source>
        <strain evidence="5">cv. KIB-2019</strain>
    </source>
</reference>
<proteinExistence type="predicted"/>
<dbReference type="PANTHER" id="PTHR43900:SF47">
    <property type="entry name" value="GLUTATHIONE S-TRANSFERASE F6-RELATED"/>
    <property type="match status" value="1"/>
</dbReference>
<dbReference type="Gene3D" id="3.40.30.10">
    <property type="entry name" value="Glutaredoxin"/>
    <property type="match status" value="1"/>
</dbReference>
<organism evidence="4 5">
    <name type="scientific">Anisodus acutangulus</name>
    <dbReference type="NCBI Taxonomy" id="402998"/>
    <lineage>
        <taxon>Eukaryota</taxon>
        <taxon>Viridiplantae</taxon>
        <taxon>Streptophyta</taxon>
        <taxon>Embryophyta</taxon>
        <taxon>Tracheophyta</taxon>
        <taxon>Spermatophyta</taxon>
        <taxon>Magnoliopsida</taxon>
        <taxon>eudicotyledons</taxon>
        <taxon>Gunneridae</taxon>
        <taxon>Pentapetalae</taxon>
        <taxon>asterids</taxon>
        <taxon>lamiids</taxon>
        <taxon>Solanales</taxon>
        <taxon>Solanaceae</taxon>
        <taxon>Solanoideae</taxon>
        <taxon>Hyoscyameae</taxon>
        <taxon>Anisodus</taxon>
    </lineage>
</organism>
<dbReference type="SUPFAM" id="SSF52833">
    <property type="entry name" value="Thioredoxin-like"/>
    <property type="match status" value="1"/>
</dbReference>
<evidence type="ECO:0000313" key="4">
    <source>
        <dbReference type="EMBL" id="KAJ8547440.1"/>
    </source>
</evidence>
<evidence type="ECO:0000256" key="2">
    <source>
        <dbReference type="ARBA" id="ARBA00022679"/>
    </source>
</evidence>
<dbReference type="EMBL" id="JAJAGQ010000012">
    <property type="protein sequence ID" value="KAJ8547440.1"/>
    <property type="molecule type" value="Genomic_DNA"/>
</dbReference>
<comment type="caution">
    <text evidence="4">The sequence shown here is derived from an EMBL/GenBank/DDBJ whole genome shotgun (WGS) entry which is preliminary data.</text>
</comment>
<dbReference type="InterPro" id="IPR036249">
    <property type="entry name" value="Thioredoxin-like_sf"/>
</dbReference>
<dbReference type="GO" id="GO:0006749">
    <property type="term" value="P:glutathione metabolic process"/>
    <property type="evidence" value="ECO:0007669"/>
    <property type="project" value="TreeGrafter"/>
</dbReference>
<accession>A0A9Q1LZW3</accession>
<dbReference type="GO" id="GO:0004364">
    <property type="term" value="F:glutathione transferase activity"/>
    <property type="evidence" value="ECO:0007669"/>
    <property type="project" value="UniProtKB-EC"/>
</dbReference>
<dbReference type="PROSITE" id="PS50404">
    <property type="entry name" value="GST_NTER"/>
    <property type="match status" value="1"/>
</dbReference>
<dbReference type="GO" id="GO:0043295">
    <property type="term" value="F:glutathione binding"/>
    <property type="evidence" value="ECO:0007669"/>
    <property type="project" value="TreeGrafter"/>
</dbReference>
<dbReference type="OrthoDB" id="422574at2759"/>
<evidence type="ECO:0000313" key="5">
    <source>
        <dbReference type="Proteomes" id="UP001152561"/>
    </source>
</evidence>
<keyword evidence="5" id="KW-1185">Reference proteome</keyword>
<keyword evidence="2" id="KW-0808">Transferase</keyword>
<dbReference type="EC" id="2.5.1.18" evidence="1"/>